<dbReference type="Gene3D" id="3.80.10.10">
    <property type="entry name" value="Ribonuclease Inhibitor"/>
    <property type="match status" value="1"/>
</dbReference>
<evidence type="ECO:0000313" key="1">
    <source>
        <dbReference type="EMBL" id="RWS26114.1"/>
    </source>
</evidence>
<dbReference type="SUPFAM" id="SSF52047">
    <property type="entry name" value="RNI-like"/>
    <property type="match status" value="1"/>
</dbReference>
<reference evidence="1 2" key="1">
    <citation type="journal article" date="2018" name="Gigascience">
        <title>Genomes of trombidid mites reveal novel predicted allergens and laterally-transferred genes associated with secondary metabolism.</title>
        <authorList>
            <person name="Dong X."/>
            <person name="Chaisiri K."/>
            <person name="Xia D."/>
            <person name="Armstrong S.D."/>
            <person name="Fang Y."/>
            <person name="Donnelly M.J."/>
            <person name="Kadowaki T."/>
            <person name="McGarry J.W."/>
            <person name="Darby A.C."/>
            <person name="Makepeace B.L."/>
        </authorList>
    </citation>
    <scope>NUCLEOTIDE SEQUENCE [LARGE SCALE GENOMIC DNA]</scope>
    <source>
        <strain evidence="1">UoL-UT</strain>
    </source>
</reference>
<dbReference type="Proteomes" id="UP000288716">
    <property type="component" value="Unassembled WGS sequence"/>
</dbReference>
<accession>A0A443SF13</accession>
<name>A0A443SF13_9ACAR</name>
<dbReference type="VEuPathDB" id="VectorBase:LDEU005926"/>
<protein>
    <submittedName>
        <fullName evidence="1">Uncharacterized protein</fullName>
    </submittedName>
</protein>
<dbReference type="EMBL" id="NCKV01003045">
    <property type="protein sequence ID" value="RWS26114.1"/>
    <property type="molecule type" value="Genomic_DNA"/>
</dbReference>
<evidence type="ECO:0000313" key="2">
    <source>
        <dbReference type="Proteomes" id="UP000288716"/>
    </source>
</evidence>
<proteinExistence type="predicted"/>
<keyword evidence="2" id="KW-1185">Reference proteome</keyword>
<dbReference type="AlphaFoldDB" id="A0A443SF13"/>
<comment type="caution">
    <text evidence="1">The sequence shown here is derived from an EMBL/GenBank/DDBJ whole genome shotgun (WGS) entry which is preliminary data.</text>
</comment>
<sequence length="303" mass="34192">MIQNLTLRYNENVGEGIACLLSKLPQLNTLLVNGSVNNAIAPFFSFGRNATNLRSFTCECYTVQEINCKDISNTLVAEMPNLTSLHLNLASTTLLNFSDLQLMSITELELCCSRMEGCLTLPQNVVSVTKLILNTETSSAEEIAAVLVNFTNLITLELDFFRNHDIRFNATLVEVLVGLNSLKYFSFFDAFYSKEKYYTLNNGEKSALVEVLVALKNVDKIKIEFCQQSYEDDDLVTAVNNLVAKRPQQNIQLIIPDNDFDLNDCLSENSNSLYGFDSDYDDYGDGYGNDSDFSDDWYRRTMD</sequence>
<gene>
    <name evidence="1" type="ORF">B4U80_13009</name>
</gene>
<organism evidence="1 2">
    <name type="scientific">Leptotrombidium deliense</name>
    <dbReference type="NCBI Taxonomy" id="299467"/>
    <lineage>
        <taxon>Eukaryota</taxon>
        <taxon>Metazoa</taxon>
        <taxon>Ecdysozoa</taxon>
        <taxon>Arthropoda</taxon>
        <taxon>Chelicerata</taxon>
        <taxon>Arachnida</taxon>
        <taxon>Acari</taxon>
        <taxon>Acariformes</taxon>
        <taxon>Trombidiformes</taxon>
        <taxon>Prostigmata</taxon>
        <taxon>Anystina</taxon>
        <taxon>Parasitengona</taxon>
        <taxon>Trombiculoidea</taxon>
        <taxon>Trombiculidae</taxon>
        <taxon>Leptotrombidium</taxon>
    </lineage>
</organism>
<dbReference type="InterPro" id="IPR032675">
    <property type="entry name" value="LRR_dom_sf"/>
</dbReference>